<organism evidence="7 8">
    <name type="scientific">Microbacterium sediminis</name>
    <dbReference type="NCBI Taxonomy" id="904291"/>
    <lineage>
        <taxon>Bacteria</taxon>
        <taxon>Bacillati</taxon>
        <taxon>Actinomycetota</taxon>
        <taxon>Actinomycetes</taxon>
        <taxon>Micrococcales</taxon>
        <taxon>Microbacteriaceae</taxon>
        <taxon>Microbacterium</taxon>
    </lineage>
</organism>
<dbReference type="InterPro" id="IPR032816">
    <property type="entry name" value="VTT_dom"/>
</dbReference>
<dbReference type="Pfam" id="PF09335">
    <property type="entry name" value="VTT_dom"/>
    <property type="match status" value="1"/>
</dbReference>
<dbReference type="OrthoDB" id="162303at2"/>
<keyword evidence="6" id="KW-0472">Membrane</keyword>
<evidence type="ECO:0000256" key="5">
    <source>
        <dbReference type="ARBA" id="ARBA00022989"/>
    </source>
</evidence>
<dbReference type="GO" id="GO:0005886">
    <property type="term" value="C:plasma membrane"/>
    <property type="evidence" value="ECO:0007669"/>
    <property type="project" value="UniProtKB-SubCell"/>
</dbReference>
<keyword evidence="4" id="KW-0812">Transmembrane</keyword>
<dbReference type="AlphaFoldDB" id="A0A1B9NGW7"/>
<dbReference type="Proteomes" id="UP000093355">
    <property type="component" value="Unassembled WGS sequence"/>
</dbReference>
<evidence type="ECO:0000256" key="1">
    <source>
        <dbReference type="ARBA" id="ARBA00004651"/>
    </source>
</evidence>
<comment type="similarity">
    <text evidence="2">Belongs to the DedA family.</text>
</comment>
<keyword evidence="3" id="KW-1003">Cell membrane</keyword>
<evidence type="ECO:0000256" key="4">
    <source>
        <dbReference type="ARBA" id="ARBA00022692"/>
    </source>
</evidence>
<dbReference type="STRING" id="904291.A7J15_01510"/>
<dbReference type="RefSeq" id="WP_067024235.1">
    <property type="nucleotide sequence ID" value="NZ_CP038256.1"/>
</dbReference>
<comment type="caution">
    <text evidence="7">The sequence shown here is derived from an EMBL/GenBank/DDBJ whole genome shotgun (WGS) entry which is preliminary data.</text>
</comment>
<protein>
    <submittedName>
        <fullName evidence="7">Uncharacterized protein</fullName>
    </submittedName>
</protein>
<gene>
    <name evidence="7" type="ORF">A7J15_01510</name>
</gene>
<dbReference type="EMBL" id="LXMD01000012">
    <property type="protein sequence ID" value="OCG75859.1"/>
    <property type="molecule type" value="Genomic_DNA"/>
</dbReference>
<accession>A0A1B9NGW7</accession>
<reference evidence="7 8" key="1">
    <citation type="submission" date="2016-05" db="EMBL/GenBank/DDBJ databases">
        <authorList>
            <person name="Lavstsen T."/>
            <person name="Jespersen J.S."/>
        </authorList>
    </citation>
    <scope>NUCLEOTIDE SEQUENCE [LARGE SCALE GENOMIC DNA]</scope>
    <source>
        <strain evidence="7 8">YLB-01</strain>
    </source>
</reference>
<keyword evidence="5" id="KW-1133">Transmembrane helix</keyword>
<dbReference type="InterPro" id="IPR051311">
    <property type="entry name" value="DedA_domain"/>
</dbReference>
<sequence length="214" mass="22217">MEQIAEALLSLAASPWIYLVALVVAAVDGFFPPMPSETIVVAAAAIGAATGTPHAVLIGLAAALGAFAGDNLTYLLGRRIGTDRFRWMRGGRASAAIGWARRSLEQRGTSLILIARYIPVGRIAVNLTAGATGYPRRRFVAASAVAAVTWAAYSVAIGTIAGMWFEANPLVGAAIGVALALLIGIVIDRVSARRRARREPAEPAAAELATVSRG</sequence>
<evidence type="ECO:0000256" key="6">
    <source>
        <dbReference type="ARBA" id="ARBA00023136"/>
    </source>
</evidence>
<proteinExistence type="inferred from homology"/>
<evidence type="ECO:0000256" key="3">
    <source>
        <dbReference type="ARBA" id="ARBA00022475"/>
    </source>
</evidence>
<dbReference type="PANTHER" id="PTHR42709:SF6">
    <property type="entry name" value="UNDECAPRENYL PHOSPHATE TRANSPORTER A"/>
    <property type="match status" value="1"/>
</dbReference>
<dbReference type="PANTHER" id="PTHR42709">
    <property type="entry name" value="ALKALINE PHOSPHATASE LIKE PROTEIN"/>
    <property type="match status" value="1"/>
</dbReference>
<name>A0A1B9NGW7_9MICO</name>
<keyword evidence="8" id="KW-1185">Reference proteome</keyword>
<evidence type="ECO:0000256" key="2">
    <source>
        <dbReference type="ARBA" id="ARBA00010792"/>
    </source>
</evidence>
<evidence type="ECO:0000313" key="7">
    <source>
        <dbReference type="EMBL" id="OCG75859.1"/>
    </source>
</evidence>
<evidence type="ECO:0000313" key="8">
    <source>
        <dbReference type="Proteomes" id="UP000093355"/>
    </source>
</evidence>
<comment type="subcellular location">
    <subcellularLocation>
        <location evidence="1">Cell membrane</location>
        <topology evidence="1">Multi-pass membrane protein</topology>
    </subcellularLocation>
</comment>